<keyword evidence="2" id="KW-1185">Reference proteome</keyword>
<dbReference type="AlphaFoldDB" id="A0A564U053"/>
<dbReference type="RefSeq" id="WP_243120133.1">
    <property type="nucleotide sequence ID" value="NZ_CABHMY010000111.1"/>
</dbReference>
<reference evidence="1 2" key="1">
    <citation type="submission" date="2019-07" db="EMBL/GenBank/DDBJ databases">
        <authorList>
            <person name="Hibberd C M."/>
            <person name="Gehrig L. J."/>
            <person name="Chang H.-W."/>
            <person name="Venkatesh S."/>
        </authorList>
    </citation>
    <scope>NUCLEOTIDE SEQUENCE [LARGE SCALE GENOMIC DNA]</scope>
    <source>
        <strain evidence="1">Faecalibacterium_prausnitzii_JG_BgPS064</strain>
    </source>
</reference>
<dbReference type="Gene3D" id="2.60.40.2000">
    <property type="match status" value="1"/>
</dbReference>
<accession>A0A564U053</accession>
<organism evidence="1 2">
    <name type="scientific">Faecalibacterium prausnitzii</name>
    <dbReference type="NCBI Taxonomy" id="853"/>
    <lineage>
        <taxon>Bacteria</taxon>
        <taxon>Bacillati</taxon>
        <taxon>Bacillota</taxon>
        <taxon>Clostridia</taxon>
        <taxon>Eubacteriales</taxon>
        <taxon>Oscillospiraceae</taxon>
        <taxon>Faecalibacterium</taxon>
    </lineage>
</organism>
<dbReference type="InterPro" id="IPR038705">
    <property type="entry name" value="YabP_sf"/>
</dbReference>
<evidence type="ECO:0000313" key="2">
    <source>
        <dbReference type="Proteomes" id="UP000406184"/>
    </source>
</evidence>
<dbReference type="Pfam" id="PF07873">
    <property type="entry name" value="YabP"/>
    <property type="match status" value="1"/>
</dbReference>
<proteinExistence type="predicted"/>
<dbReference type="EMBL" id="CABHMY010000111">
    <property type="protein sequence ID" value="VUX12833.1"/>
    <property type="molecule type" value="Genomic_DNA"/>
</dbReference>
<gene>
    <name evidence="1" type="ORF">FPPS064S07_00829</name>
</gene>
<sequence length="95" mass="11278">MGRKRKQTHSLRGWFRRMFRQPPGDFYGRASVYLSGRRMEIEQFRRIRSYEEGKLCLELGCGTLTVYGDDLKIETLSARRLTLRGQILRTDFSKE</sequence>
<dbReference type="InterPro" id="IPR022476">
    <property type="entry name" value="Spore_YabP/YqfC"/>
</dbReference>
<name>A0A564U053_9FIRM</name>
<dbReference type="Proteomes" id="UP000406184">
    <property type="component" value="Unassembled WGS sequence"/>
</dbReference>
<evidence type="ECO:0000313" key="1">
    <source>
        <dbReference type="EMBL" id="VUX12833.1"/>
    </source>
</evidence>
<protein>
    <submittedName>
        <fullName evidence="1">YabP family protein</fullName>
    </submittedName>
</protein>